<dbReference type="GO" id="GO:0000287">
    <property type="term" value="F:magnesium ion binding"/>
    <property type="evidence" value="ECO:0007669"/>
    <property type="project" value="UniProtKB-UniRule"/>
</dbReference>
<dbReference type="NCBIfam" id="TIGR01379">
    <property type="entry name" value="thiL"/>
    <property type="match status" value="1"/>
</dbReference>
<feature type="binding site" evidence="2">
    <location>
        <position position="320"/>
    </location>
    <ligand>
        <name>substrate</name>
    </ligand>
</feature>
<gene>
    <name evidence="2 5" type="primary">thiL</name>
    <name evidence="5" type="ORF">COO92_05510</name>
</gene>
<dbReference type="InterPro" id="IPR010918">
    <property type="entry name" value="PurM-like_C_dom"/>
</dbReference>
<dbReference type="GO" id="GO:0009030">
    <property type="term" value="F:thiamine-phosphate kinase activity"/>
    <property type="evidence" value="ECO:0007669"/>
    <property type="project" value="UniProtKB-UniRule"/>
</dbReference>
<feature type="binding site" evidence="2">
    <location>
        <position position="31"/>
    </location>
    <ligand>
        <name>Mg(2+)</name>
        <dbReference type="ChEBI" id="CHEBI:18420"/>
        <label>4</label>
    </ligand>
</feature>
<dbReference type="Pfam" id="PF00586">
    <property type="entry name" value="AIRS"/>
    <property type="match status" value="1"/>
</dbReference>
<feature type="binding site" evidence="2">
    <location>
        <position position="76"/>
    </location>
    <ligand>
        <name>Mg(2+)</name>
        <dbReference type="ChEBI" id="CHEBI:18420"/>
        <label>2</label>
    </ligand>
</feature>
<dbReference type="InterPro" id="IPR006283">
    <property type="entry name" value="ThiL-like"/>
</dbReference>
<feature type="binding site" evidence="2">
    <location>
        <position position="124"/>
    </location>
    <ligand>
        <name>Mg(2+)</name>
        <dbReference type="ChEBI" id="CHEBI:18420"/>
        <label>1</label>
    </ligand>
</feature>
<dbReference type="PIRSF" id="PIRSF005303">
    <property type="entry name" value="Thiam_monoph_kin"/>
    <property type="match status" value="1"/>
</dbReference>
<reference evidence="5 6" key="1">
    <citation type="submission" date="2017-09" db="EMBL/GenBank/DDBJ databases">
        <title>Biodiversity and function of Thalassospira species in the particle-attached aromatic-hydrocarbon-degrading consortia from the surface seawater of the China South Sea.</title>
        <authorList>
            <person name="Dong C."/>
            <person name="Lai Q."/>
            <person name="Shao Z."/>
        </authorList>
    </citation>
    <scope>NUCLEOTIDE SEQUENCE [LARGE SCALE GENOMIC DNA]</scope>
    <source>
        <strain evidence="5 6">139Z-12</strain>
    </source>
</reference>
<feature type="binding site" evidence="2">
    <location>
        <position position="76"/>
    </location>
    <ligand>
        <name>Mg(2+)</name>
        <dbReference type="ChEBI" id="CHEBI:18420"/>
        <label>4</label>
    </ligand>
</feature>
<keyword evidence="6" id="KW-1185">Reference proteome</keyword>
<feature type="binding site" evidence="2">
    <location>
        <position position="47"/>
    </location>
    <ligand>
        <name>Mg(2+)</name>
        <dbReference type="ChEBI" id="CHEBI:18420"/>
        <label>1</label>
    </ligand>
</feature>
<feature type="binding site" evidence="2">
    <location>
        <position position="48"/>
    </location>
    <ligand>
        <name>Mg(2+)</name>
        <dbReference type="ChEBI" id="CHEBI:18420"/>
        <label>2</label>
    </ligand>
</feature>
<sequence>MAARSGEFDLIARHFAPIAQRDPAALSLKDDAAVFTPPTGCEVVVTTDALVSDVHFRNLDAPELIAKKVLRVNLSDLAAMGATPLGVVLTAGYGPDVSEDWIERFAKGFGEDCAAYSVALMGGDTVGTPGPTFFSLTAFGYIATGRALRRDQARPGDLLAVTGTLGDAAIGLSVLAGDCNDLDDAARDHLKDRYWLPRPRIDIAKSCISLGKRFAAMDISDGLAGDCRKICAASNVGMTIDRMKIPLSNAAAQAVEHDEHRWQNVLAGGDDYELLIAGAPDYVAALGDQVTVIGTVTDKVGQVELIGPDGKMAELAPGGFDHFR</sequence>
<feature type="binding site" evidence="2">
    <location>
        <begin position="123"/>
        <end position="124"/>
    </location>
    <ligand>
        <name>ATP</name>
        <dbReference type="ChEBI" id="CHEBI:30616"/>
    </ligand>
</feature>
<comment type="pathway">
    <text evidence="2">Cofactor biosynthesis; thiamine diphosphate biosynthesis; thiamine diphosphate from thiamine phosphate: step 1/1.</text>
</comment>
<keyword evidence="2" id="KW-0547">Nucleotide-binding</keyword>
<feature type="binding site" evidence="2">
    <location>
        <position position="48"/>
    </location>
    <ligand>
        <name>Mg(2+)</name>
        <dbReference type="ChEBI" id="CHEBI:18420"/>
        <label>1</label>
    </ligand>
</feature>
<name>A0A2N3L9U3_9PROT</name>
<feature type="domain" description="PurM-like C-terminal" evidence="4">
    <location>
        <begin position="154"/>
        <end position="299"/>
    </location>
</feature>
<dbReference type="EMBL" id="NXGX01000002">
    <property type="protein sequence ID" value="PKR59490.1"/>
    <property type="molecule type" value="Genomic_DNA"/>
</dbReference>
<evidence type="ECO:0000256" key="1">
    <source>
        <dbReference type="ARBA" id="ARBA00022977"/>
    </source>
</evidence>
<evidence type="ECO:0000313" key="5">
    <source>
        <dbReference type="EMBL" id="PKR59490.1"/>
    </source>
</evidence>
<dbReference type="EC" id="2.7.4.16" evidence="2"/>
<comment type="catalytic activity">
    <reaction evidence="2">
        <text>thiamine phosphate + ATP = thiamine diphosphate + ADP</text>
        <dbReference type="Rhea" id="RHEA:15913"/>
        <dbReference type="ChEBI" id="CHEBI:30616"/>
        <dbReference type="ChEBI" id="CHEBI:37575"/>
        <dbReference type="ChEBI" id="CHEBI:58937"/>
        <dbReference type="ChEBI" id="CHEBI:456216"/>
        <dbReference type="EC" id="2.7.4.16"/>
    </reaction>
</comment>
<keyword evidence="1 2" id="KW-0784">Thiamine biosynthesis</keyword>
<comment type="function">
    <text evidence="2">Catalyzes the ATP-dependent phosphorylation of thiamine-monophosphate (TMP) to form thiamine-pyrophosphate (TPP), the active form of vitamin B1.</text>
</comment>
<keyword evidence="2" id="KW-0460">Magnesium</keyword>
<evidence type="ECO:0000259" key="3">
    <source>
        <dbReference type="Pfam" id="PF00586"/>
    </source>
</evidence>
<organism evidence="5 6">
    <name type="scientific">Thalassospira lohafexi</name>
    <dbReference type="NCBI Taxonomy" id="744227"/>
    <lineage>
        <taxon>Bacteria</taxon>
        <taxon>Pseudomonadati</taxon>
        <taxon>Pseudomonadota</taxon>
        <taxon>Alphaproteobacteria</taxon>
        <taxon>Rhodospirillales</taxon>
        <taxon>Thalassospiraceae</taxon>
        <taxon>Thalassospira</taxon>
    </lineage>
</organism>
<dbReference type="SUPFAM" id="SSF55326">
    <property type="entry name" value="PurM N-terminal domain-like"/>
    <property type="match status" value="1"/>
</dbReference>
<feature type="binding site" evidence="2">
    <location>
        <position position="55"/>
    </location>
    <ligand>
        <name>substrate</name>
    </ligand>
</feature>
<dbReference type="Pfam" id="PF02769">
    <property type="entry name" value="AIRS_C"/>
    <property type="match status" value="1"/>
</dbReference>
<feature type="binding site" evidence="2">
    <location>
        <position position="76"/>
    </location>
    <ligand>
        <name>Mg(2+)</name>
        <dbReference type="ChEBI" id="CHEBI:18420"/>
        <label>3</label>
    </ligand>
</feature>
<feature type="binding site" evidence="2">
    <location>
        <position position="46"/>
    </location>
    <ligand>
        <name>Mg(2+)</name>
        <dbReference type="ChEBI" id="CHEBI:18420"/>
        <label>4</label>
    </ligand>
</feature>
<dbReference type="InterPro" id="IPR036676">
    <property type="entry name" value="PurM-like_C_sf"/>
</dbReference>
<evidence type="ECO:0000313" key="6">
    <source>
        <dbReference type="Proteomes" id="UP000233332"/>
    </source>
</evidence>
<accession>A0A2N3L9U3</accession>
<dbReference type="GO" id="GO:0009229">
    <property type="term" value="P:thiamine diphosphate biosynthetic process"/>
    <property type="evidence" value="ECO:0007669"/>
    <property type="project" value="UniProtKB-UniRule"/>
</dbReference>
<dbReference type="Proteomes" id="UP000233332">
    <property type="component" value="Unassembled WGS sequence"/>
</dbReference>
<dbReference type="HAMAP" id="MF_02128">
    <property type="entry name" value="TMP_kinase"/>
    <property type="match status" value="1"/>
</dbReference>
<comment type="similarity">
    <text evidence="2">Belongs to the thiamine-monophosphate kinase family.</text>
</comment>
<proteinExistence type="inferred from homology"/>
<dbReference type="UniPathway" id="UPA00060">
    <property type="reaction ID" value="UER00142"/>
</dbReference>
<dbReference type="RefSeq" id="WP_101300524.1">
    <property type="nucleotide sequence ID" value="NZ_NXGX01000002.1"/>
</dbReference>
<dbReference type="GO" id="GO:0009228">
    <property type="term" value="P:thiamine biosynthetic process"/>
    <property type="evidence" value="ECO:0007669"/>
    <property type="project" value="UniProtKB-KW"/>
</dbReference>
<dbReference type="PANTHER" id="PTHR30270">
    <property type="entry name" value="THIAMINE-MONOPHOSPHATE KINASE"/>
    <property type="match status" value="1"/>
</dbReference>
<comment type="caution">
    <text evidence="5">The sequence shown here is derived from an EMBL/GenBank/DDBJ whole genome shotgun (WGS) entry which is preliminary data.</text>
</comment>
<dbReference type="SUPFAM" id="SSF56042">
    <property type="entry name" value="PurM C-terminal domain-like"/>
    <property type="match status" value="1"/>
</dbReference>
<comment type="caution">
    <text evidence="2">Lacks conserved residue(s) required for the propagation of feature annotation.</text>
</comment>
<feature type="domain" description="PurM-like N-terminal" evidence="3">
    <location>
        <begin position="30"/>
        <end position="141"/>
    </location>
</feature>
<dbReference type="Gene3D" id="3.90.650.10">
    <property type="entry name" value="PurM-like C-terminal domain"/>
    <property type="match status" value="1"/>
</dbReference>
<feature type="binding site" evidence="2">
    <location>
        <position position="220"/>
    </location>
    <ligand>
        <name>ATP</name>
        <dbReference type="ChEBI" id="CHEBI:30616"/>
    </ligand>
</feature>
<dbReference type="AlphaFoldDB" id="A0A2N3L9U3"/>
<feature type="binding site" evidence="2">
    <location>
        <position position="218"/>
    </location>
    <ligand>
        <name>Mg(2+)</name>
        <dbReference type="ChEBI" id="CHEBI:18420"/>
        <label>3</label>
    </ligand>
</feature>
<keyword evidence="2 5" id="KW-0418">Kinase</keyword>
<keyword evidence="2" id="KW-0067">ATP-binding</keyword>
<evidence type="ECO:0000256" key="2">
    <source>
        <dbReference type="HAMAP-Rule" id="MF_02128"/>
    </source>
</evidence>
<feature type="binding site" evidence="2">
    <location>
        <position position="31"/>
    </location>
    <ligand>
        <name>Mg(2+)</name>
        <dbReference type="ChEBI" id="CHEBI:18420"/>
        <label>3</label>
    </ligand>
</feature>
<comment type="miscellaneous">
    <text evidence="2">Reaction mechanism of ThiL seems to utilize a direct, inline transfer of the gamma-phosphate of ATP to TMP rather than a phosphorylated enzyme intermediate.</text>
</comment>
<feature type="binding site" evidence="2">
    <location>
        <position position="270"/>
    </location>
    <ligand>
        <name>substrate</name>
    </ligand>
</feature>
<dbReference type="InterPro" id="IPR036921">
    <property type="entry name" value="PurM-like_N_sf"/>
</dbReference>
<feature type="binding site" evidence="2">
    <location>
        <position position="150"/>
    </location>
    <ligand>
        <name>ATP</name>
        <dbReference type="ChEBI" id="CHEBI:30616"/>
    </ligand>
</feature>
<protein>
    <recommendedName>
        <fullName evidence="2">Thiamine-monophosphate kinase</fullName>
        <shortName evidence="2">TMP kinase</shortName>
        <shortName evidence="2">Thiamine-phosphate kinase</shortName>
        <ecNumber evidence="2">2.7.4.16</ecNumber>
    </recommendedName>
</protein>
<keyword evidence="2" id="KW-0479">Metal-binding</keyword>
<dbReference type="CDD" id="cd02194">
    <property type="entry name" value="ThiL"/>
    <property type="match status" value="1"/>
</dbReference>
<evidence type="ECO:0000259" key="4">
    <source>
        <dbReference type="Pfam" id="PF02769"/>
    </source>
</evidence>
<dbReference type="PANTHER" id="PTHR30270:SF0">
    <property type="entry name" value="THIAMINE-MONOPHOSPHATE KINASE"/>
    <property type="match status" value="1"/>
</dbReference>
<dbReference type="GO" id="GO:0005524">
    <property type="term" value="F:ATP binding"/>
    <property type="evidence" value="ECO:0007669"/>
    <property type="project" value="UniProtKB-UniRule"/>
</dbReference>
<dbReference type="Gene3D" id="3.30.1330.10">
    <property type="entry name" value="PurM-like, N-terminal domain"/>
    <property type="match status" value="1"/>
</dbReference>
<dbReference type="InterPro" id="IPR016188">
    <property type="entry name" value="PurM-like_N"/>
</dbReference>
<keyword evidence="2" id="KW-0808">Transferase</keyword>
<feature type="binding site" evidence="2">
    <location>
        <position position="221"/>
    </location>
    <ligand>
        <name>Mg(2+)</name>
        <dbReference type="ChEBI" id="CHEBI:18420"/>
        <label>5</label>
    </ligand>
</feature>